<evidence type="ECO:0000256" key="1">
    <source>
        <dbReference type="ARBA" id="ARBA00023015"/>
    </source>
</evidence>
<evidence type="ECO:0000256" key="2">
    <source>
        <dbReference type="ARBA" id="ARBA00023125"/>
    </source>
</evidence>
<name>A0ABP4YKT8_9ACTN</name>
<evidence type="ECO:0000256" key="4">
    <source>
        <dbReference type="PROSITE-ProRule" id="PRU00335"/>
    </source>
</evidence>
<proteinExistence type="predicted"/>
<evidence type="ECO:0000313" key="6">
    <source>
        <dbReference type="EMBL" id="GAA1821941.1"/>
    </source>
</evidence>
<dbReference type="PANTHER" id="PTHR30055">
    <property type="entry name" value="HTH-TYPE TRANSCRIPTIONAL REGULATOR RUTR"/>
    <property type="match status" value="1"/>
</dbReference>
<dbReference type="SUPFAM" id="SSF48498">
    <property type="entry name" value="Tetracyclin repressor-like, C-terminal domain"/>
    <property type="match status" value="1"/>
</dbReference>
<dbReference type="PRINTS" id="PR00455">
    <property type="entry name" value="HTHTETR"/>
</dbReference>
<evidence type="ECO:0000256" key="3">
    <source>
        <dbReference type="ARBA" id="ARBA00023163"/>
    </source>
</evidence>
<keyword evidence="7" id="KW-1185">Reference proteome</keyword>
<sequence>MPHPRRSDALRNREAILNAAREVLAQPRTPISLERVARVARVGQATVYRHFPDRRALVLAVVSDQIAAFARLAASRADEAAAFRSLLDTVLQAQLAMRPLVHTLRGLPPDQQRRHIDQVVALLAAPLSRAPAAGHVRADLGPADLTLVLTMAEAVIDTTADNPNHLVLAQRAIALLLDSLLPRTAPP</sequence>
<dbReference type="InterPro" id="IPR001647">
    <property type="entry name" value="HTH_TetR"/>
</dbReference>
<dbReference type="InterPro" id="IPR050109">
    <property type="entry name" value="HTH-type_TetR-like_transc_reg"/>
</dbReference>
<dbReference type="InterPro" id="IPR036271">
    <property type="entry name" value="Tet_transcr_reg_TetR-rel_C_sf"/>
</dbReference>
<evidence type="ECO:0000259" key="5">
    <source>
        <dbReference type="PROSITE" id="PS50977"/>
    </source>
</evidence>
<organism evidence="6 7">
    <name type="scientific">Luedemannella flava</name>
    <dbReference type="NCBI Taxonomy" id="349316"/>
    <lineage>
        <taxon>Bacteria</taxon>
        <taxon>Bacillati</taxon>
        <taxon>Actinomycetota</taxon>
        <taxon>Actinomycetes</taxon>
        <taxon>Micromonosporales</taxon>
        <taxon>Micromonosporaceae</taxon>
        <taxon>Luedemannella</taxon>
    </lineage>
</organism>
<feature type="DNA-binding region" description="H-T-H motif" evidence="4">
    <location>
        <begin position="32"/>
        <end position="51"/>
    </location>
</feature>
<dbReference type="Gene3D" id="1.10.357.10">
    <property type="entry name" value="Tetracycline Repressor, domain 2"/>
    <property type="match status" value="1"/>
</dbReference>
<dbReference type="Proteomes" id="UP001500218">
    <property type="component" value="Unassembled WGS sequence"/>
</dbReference>
<keyword evidence="1" id="KW-0805">Transcription regulation</keyword>
<accession>A0ABP4YKT8</accession>
<dbReference type="SUPFAM" id="SSF46689">
    <property type="entry name" value="Homeodomain-like"/>
    <property type="match status" value="1"/>
</dbReference>
<dbReference type="Pfam" id="PF00440">
    <property type="entry name" value="TetR_N"/>
    <property type="match status" value="1"/>
</dbReference>
<feature type="domain" description="HTH tetR-type" evidence="5">
    <location>
        <begin position="10"/>
        <end position="69"/>
    </location>
</feature>
<dbReference type="RefSeq" id="WP_344136561.1">
    <property type="nucleotide sequence ID" value="NZ_BAAALT010000185.1"/>
</dbReference>
<comment type="caution">
    <text evidence="6">The sequence shown here is derived from an EMBL/GenBank/DDBJ whole genome shotgun (WGS) entry which is preliminary data.</text>
</comment>
<dbReference type="EMBL" id="BAAALT010000185">
    <property type="protein sequence ID" value="GAA1821941.1"/>
    <property type="molecule type" value="Genomic_DNA"/>
</dbReference>
<dbReference type="PANTHER" id="PTHR30055:SF234">
    <property type="entry name" value="HTH-TYPE TRANSCRIPTIONAL REGULATOR BETI"/>
    <property type="match status" value="1"/>
</dbReference>
<dbReference type="InterPro" id="IPR009057">
    <property type="entry name" value="Homeodomain-like_sf"/>
</dbReference>
<keyword evidence="3" id="KW-0804">Transcription</keyword>
<dbReference type="PROSITE" id="PS50977">
    <property type="entry name" value="HTH_TETR_2"/>
    <property type="match status" value="1"/>
</dbReference>
<keyword evidence="2 4" id="KW-0238">DNA-binding</keyword>
<gene>
    <name evidence="6" type="ORF">GCM10009682_47720</name>
</gene>
<evidence type="ECO:0000313" key="7">
    <source>
        <dbReference type="Proteomes" id="UP001500218"/>
    </source>
</evidence>
<reference evidence="7" key="1">
    <citation type="journal article" date="2019" name="Int. J. Syst. Evol. Microbiol.">
        <title>The Global Catalogue of Microorganisms (GCM) 10K type strain sequencing project: providing services to taxonomists for standard genome sequencing and annotation.</title>
        <authorList>
            <consortium name="The Broad Institute Genomics Platform"/>
            <consortium name="The Broad Institute Genome Sequencing Center for Infectious Disease"/>
            <person name="Wu L."/>
            <person name="Ma J."/>
        </authorList>
    </citation>
    <scope>NUCLEOTIDE SEQUENCE [LARGE SCALE GENOMIC DNA]</scope>
    <source>
        <strain evidence="7">JCM 13250</strain>
    </source>
</reference>
<protein>
    <submittedName>
        <fullName evidence="6">TetR/AcrR family transcriptional regulator</fullName>
    </submittedName>
</protein>